<dbReference type="AlphaFoldDB" id="A0A0C3BIJ3"/>
<protein>
    <submittedName>
        <fullName evidence="2">Uncharacterized protein</fullName>
    </submittedName>
</protein>
<organism evidence="2 3">
    <name type="scientific">Piloderma croceum (strain F 1598)</name>
    <dbReference type="NCBI Taxonomy" id="765440"/>
    <lineage>
        <taxon>Eukaryota</taxon>
        <taxon>Fungi</taxon>
        <taxon>Dikarya</taxon>
        <taxon>Basidiomycota</taxon>
        <taxon>Agaricomycotina</taxon>
        <taxon>Agaricomycetes</taxon>
        <taxon>Agaricomycetidae</taxon>
        <taxon>Atheliales</taxon>
        <taxon>Atheliaceae</taxon>
        <taxon>Piloderma</taxon>
    </lineage>
</organism>
<sequence>MFQLTVSLLKGSSPFLHNHGHSCSIVILSTLVWSWIVWPKFSSSSRSERVAQRTWLKNGTKVLILFVAAYRVARHNITNGPGLCITFIETPQFAFRMC</sequence>
<evidence type="ECO:0000313" key="2">
    <source>
        <dbReference type="EMBL" id="KIM77157.1"/>
    </source>
</evidence>
<keyword evidence="1" id="KW-0812">Transmembrane</keyword>
<dbReference type="Proteomes" id="UP000054166">
    <property type="component" value="Unassembled WGS sequence"/>
</dbReference>
<dbReference type="EMBL" id="KN833028">
    <property type="protein sequence ID" value="KIM77157.1"/>
    <property type="molecule type" value="Genomic_DNA"/>
</dbReference>
<evidence type="ECO:0000313" key="3">
    <source>
        <dbReference type="Proteomes" id="UP000054166"/>
    </source>
</evidence>
<proteinExistence type="predicted"/>
<keyword evidence="1" id="KW-1133">Transmembrane helix</keyword>
<reference evidence="2 3" key="1">
    <citation type="submission" date="2014-04" db="EMBL/GenBank/DDBJ databases">
        <authorList>
            <consortium name="DOE Joint Genome Institute"/>
            <person name="Kuo A."/>
            <person name="Tarkka M."/>
            <person name="Buscot F."/>
            <person name="Kohler A."/>
            <person name="Nagy L.G."/>
            <person name="Floudas D."/>
            <person name="Copeland A."/>
            <person name="Barry K.W."/>
            <person name="Cichocki N."/>
            <person name="Veneault-Fourrey C."/>
            <person name="LaButti K."/>
            <person name="Lindquist E.A."/>
            <person name="Lipzen A."/>
            <person name="Lundell T."/>
            <person name="Morin E."/>
            <person name="Murat C."/>
            <person name="Sun H."/>
            <person name="Tunlid A."/>
            <person name="Henrissat B."/>
            <person name="Grigoriev I.V."/>
            <person name="Hibbett D.S."/>
            <person name="Martin F."/>
            <person name="Nordberg H.P."/>
            <person name="Cantor M.N."/>
            <person name="Hua S.X."/>
        </authorList>
    </citation>
    <scope>NUCLEOTIDE SEQUENCE [LARGE SCALE GENOMIC DNA]</scope>
    <source>
        <strain evidence="2 3">F 1598</strain>
    </source>
</reference>
<gene>
    <name evidence="2" type="ORF">PILCRDRAFT_628860</name>
</gene>
<keyword evidence="1" id="KW-0472">Membrane</keyword>
<feature type="transmembrane region" description="Helical" evidence="1">
    <location>
        <begin position="19"/>
        <end position="38"/>
    </location>
</feature>
<evidence type="ECO:0000256" key="1">
    <source>
        <dbReference type="SAM" id="Phobius"/>
    </source>
</evidence>
<dbReference type="InParanoid" id="A0A0C3BIJ3"/>
<accession>A0A0C3BIJ3</accession>
<reference evidence="3" key="2">
    <citation type="submission" date="2015-01" db="EMBL/GenBank/DDBJ databases">
        <title>Evolutionary Origins and Diversification of the Mycorrhizal Mutualists.</title>
        <authorList>
            <consortium name="DOE Joint Genome Institute"/>
            <consortium name="Mycorrhizal Genomics Consortium"/>
            <person name="Kohler A."/>
            <person name="Kuo A."/>
            <person name="Nagy L.G."/>
            <person name="Floudas D."/>
            <person name="Copeland A."/>
            <person name="Barry K.W."/>
            <person name="Cichocki N."/>
            <person name="Veneault-Fourrey C."/>
            <person name="LaButti K."/>
            <person name="Lindquist E.A."/>
            <person name="Lipzen A."/>
            <person name="Lundell T."/>
            <person name="Morin E."/>
            <person name="Murat C."/>
            <person name="Riley R."/>
            <person name="Ohm R."/>
            <person name="Sun H."/>
            <person name="Tunlid A."/>
            <person name="Henrissat B."/>
            <person name="Grigoriev I.V."/>
            <person name="Hibbett D.S."/>
            <person name="Martin F."/>
        </authorList>
    </citation>
    <scope>NUCLEOTIDE SEQUENCE [LARGE SCALE GENOMIC DNA]</scope>
    <source>
        <strain evidence="3">F 1598</strain>
    </source>
</reference>
<name>A0A0C3BIJ3_PILCF</name>
<keyword evidence="3" id="KW-1185">Reference proteome</keyword>
<dbReference type="HOGENOM" id="CLU_2334421_0_0_1"/>